<evidence type="ECO:0000256" key="1">
    <source>
        <dbReference type="SAM" id="MobiDB-lite"/>
    </source>
</evidence>
<dbReference type="AlphaFoldDB" id="I4F1V5"/>
<dbReference type="KEGG" id="mmar:MODMU_4221"/>
<organism evidence="2 3">
    <name type="scientific">Modestobacter italicus (strain DSM 44449 / CECT 9708 / BC 501)</name>
    <dbReference type="NCBI Taxonomy" id="2732864"/>
    <lineage>
        <taxon>Bacteria</taxon>
        <taxon>Bacillati</taxon>
        <taxon>Actinomycetota</taxon>
        <taxon>Actinomycetes</taxon>
        <taxon>Geodermatophilales</taxon>
        <taxon>Geodermatophilaceae</taxon>
        <taxon>Modestobacter</taxon>
    </lineage>
</organism>
<evidence type="ECO:0000313" key="3">
    <source>
        <dbReference type="Proteomes" id="UP000006461"/>
    </source>
</evidence>
<accession>I4F1V5</accession>
<feature type="region of interest" description="Disordered" evidence="1">
    <location>
        <begin position="244"/>
        <end position="263"/>
    </location>
</feature>
<dbReference type="OMA" id="YRSPIER"/>
<dbReference type="OrthoDB" id="5175783at2"/>
<evidence type="ECO:0000313" key="2">
    <source>
        <dbReference type="EMBL" id="CCH89618.1"/>
    </source>
</evidence>
<proteinExistence type="predicted"/>
<keyword evidence="3" id="KW-1185">Reference proteome</keyword>
<dbReference type="eggNOG" id="ENOG5033TUI">
    <property type="taxonomic scope" value="Bacteria"/>
</dbReference>
<dbReference type="STRING" id="477641.MODMU_4221"/>
<dbReference type="EMBL" id="FO203431">
    <property type="protein sequence ID" value="CCH89618.1"/>
    <property type="molecule type" value="Genomic_DNA"/>
</dbReference>
<name>I4F1V5_MODI5</name>
<protein>
    <submittedName>
        <fullName evidence="2">Uncharacterized protein</fullName>
    </submittedName>
</protein>
<dbReference type="HOGENOM" id="CLU_1132326_0_0_11"/>
<dbReference type="Proteomes" id="UP000006461">
    <property type="component" value="Chromosome"/>
</dbReference>
<gene>
    <name evidence="2" type="ordered locus">MODMU_4221</name>
</gene>
<reference evidence="2 3" key="1">
    <citation type="journal article" date="2012" name="J. Bacteriol.">
        <title>Genome Sequence of Radiation-Resistant Modestobacter marinus Strain BC501, a Representative Actinobacterium That Thrives on Calcareous Stone Surfaces.</title>
        <authorList>
            <person name="Normand P."/>
            <person name="Gury J."/>
            <person name="Pujic P."/>
            <person name="Chouaia B."/>
            <person name="Crotti E."/>
            <person name="Brusetti L."/>
            <person name="Daffonchio D."/>
            <person name="Vacherie B."/>
            <person name="Barbe V."/>
            <person name="Medigue C."/>
            <person name="Calteau A."/>
            <person name="Ghodhbane-Gtari F."/>
            <person name="Essoussi I."/>
            <person name="Nouioui I."/>
            <person name="Abbassi-Ghozzi I."/>
            <person name="Gtari M."/>
        </authorList>
    </citation>
    <scope>NUCLEOTIDE SEQUENCE [LARGE SCALE GENOMIC DNA]</scope>
    <source>
        <strain evidence="3">BC 501</strain>
    </source>
</reference>
<sequence>MSPDRPAFVLPSAGPDPLPWDTALAAVLGYARGRRPLRYRSPIEREGRWVLVPAFGFERFDRRPVPTGPLGDDDVLVAEGLHGRLDPGAWETVRRALDDVGPAAAAMAARAAGLPFWDLPDDEVSVLGEPGTVGAALRALGEPPDPHGRYVVAALHHRRPELVPLVTRTTWLQLVPHLVEGDSGVAAVVHRELRTNAAAFGALEDTAAELLGHRLTRLRLHDLLLWLTATLRLPAAVALGRDTALDHHPTTSPPAAAVRTQTS</sequence>